<feature type="domain" description="Protein kinase" evidence="2">
    <location>
        <begin position="196"/>
        <end position="249"/>
    </location>
</feature>
<keyword evidence="1" id="KW-0067">ATP-binding</keyword>
<dbReference type="InterPro" id="IPR000719">
    <property type="entry name" value="Prot_kinase_dom"/>
</dbReference>
<dbReference type="GO" id="GO:0005524">
    <property type="term" value="F:ATP binding"/>
    <property type="evidence" value="ECO:0007669"/>
    <property type="project" value="UniProtKB-UniRule"/>
</dbReference>
<dbReference type="Proteomes" id="UP000601435">
    <property type="component" value="Unassembled WGS sequence"/>
</dbReference>
<protein>
    <submittedName>
        <fullName evidence="3">MAP3K2 protein</fullName>
    </submittedName>
</protein>
<comment type="caution">
    <text evidence="3">The sequence shown here is derived from an EMBL/GenBank/DDBJ whole genome shotgun (WGS) entry which is preliminary data.</text>
</comment>
<dbReference type="InterPro" id="IPR017441">
    <property type="entry name" value="Protein_kinase_ATP_BS"/>
</dbReference>
<keyword evidence="4" id="KW-1185">Reference proteome</keyword>
<keyword evidence="1" id="KW-0547">Nucleotide-binding</keyword>
<evidence type="ECO:0000256" key="1">
    <source>
        <dbReference type="PROSITE-ProRule" id="PRU10141"/>
    </source>
</evidence>
<dbReference type="GO" id="GO:0004672">
    <property type="term" value="F:protein kinase activity"/>
    <property type="evidence" value="ECO:0007669"/>
    <property type="project" value="InterPro"/>
</dbReference>
<dbReference type="PROSITE" id="PS00107">
    <property type="entry name" value="PROTEIN_KINASE_ATP"/>
    <property type="match status" value="1"/>
</dbReference>
<proteinExistence type="predicted"/>
<dbReference type="OrthoDB" id="415233at2759"/>
<dbReference type="SUPFAM" id="SSF56112">
    <property type="entry name" value="Protein kinase-like (PK-like)"/>
    <property type="match status" value="1"/>
</dbReference>
<gene>
    <name evidence="3" type="primary">MAP3K2</name>
    <name evidence="3" type="ORF">SNEC2469_LOCUS16805</name>
</gene>
<organism evidence="3 4">
    <name type="scientific">Symbiodinium necroappetens</name>
    <dbReference type="NCBI Taxonomy" id="1628268"/>
    <lineage>
        <taxon>Eukaryota</taxon>
        <taxon>Sar</taxon>
        <taxon>Alveolata</taxon>
        <taxon>Dinophyceae</taxon>
        <taxon>Suessiales</taxon>
        <taxon>Symbiodiniaceae</taxon>
        <taxon>Symbiodinium</taxon>
    </lineage>
</organism>
<reference evidence="3" key="1">
    <citation type="submission" date="2021-02" db="EMBL/GenBank/DDBJ databases">
        <authorList>
            <person name="Dougan E. K."/>
            <person name="Rhodes N."/>
            <person name="Thang M."/>
            <person name="Chan C."/>
        </authorList>
    </citation>
    <scope>NUCLEOTIDE SEQUENCE</scope>
</reference>
<dbReference type="EMBL" id="CAJNJA010027466">
    <property type="protein sequence ID" value="CAE7576473.1"/>
    <property type="molecule type" value="Genomic_DNA"/>
</dbReference>
<dbReference type="Gene3D" id="3.30.200.20">
    <property type="entry name" value="Phosphorylase Kinase, domain 1"/>
    <property type="match status" value="1"/>
</dbReference>
<feature type="non-terminal residue" evidence="3">
    <location>
        <position position="249"/>
    </location>
</feature>
<feature type="binding site" evidence="1">
    <location>
        <position position="225"/>
    </location>
    <ligand>
        <name>ATP</name>
        <dbReference type="ChEBI" id="CHEBI:30616"/>
    </ligand>
</feature>
<evidence type="ECO:0000313" key="4">
    <source>
        <dbReference type="Proteomes" id="UP000601435"/>
    </source>
</evidence>
<evidence type="ECO:0000313" key="3">
    <source>
        <dbReference type="EMBL" id="CAE7576473.1"/>
    </source>
</evidence>
<dbReference type="PROSITE" id="PS50011">
    <property type="entry name" value="PROTEIN_KINASE_DOM"/>
    <property type="match status" value="1"/>
</dbReference>
<accession>A0A812USI9</accession>
<sequence>DGIEDWMDSSAVRGLLADMLQATERLCLLFGSRIHVQNSFAGLKTDNLELRPLQARDAAQLFLFRVHRHLYWKDIWKNKEEWMSKAKNWYGDAVYSKVADRSQLETGEVPIALQRENREEVLDALAAMPLLSEFCQGIPLRIQQTAERVTATLPCLWDLHAQLRSERDRGRAEIQQRLLAKKATMRPGARQIGSAWQLGKVIGQGAHGVVYHALDSASGESFAVKVVEESKELHQEGLWNTSTSCRAQM</sequence>
<name>A0A812USI9_9DINO</name>
<evidence type="ECO:0000259" key="2">
    <source>
        <dbReference type="PROSITE" id="PS50011"/>
    </source>
</evidence>
<dbReference type="InterPro" id="IPR011009">
    <property type="entry name" value="Kinase-like_dom_sf"/>
</dbReference>
<dbReference type="AlphaFoldDB" id="A0A812USI9"/>